<accession>A0A538S9A5</accession>
<keyword evidence="2" id="KW-0131">Cell cycle</keyword>
<feature type="compositionally biased region" description="Pro residues" evidence="3">
    <location>
        <begin position="1"/>
        <end position="10"/>
    </location>
</feature>
<evidence type="ECO:0000313" key="4">
    <source>
        <dbReference type="EMBL" id="TMQ47958.1"/>
    </source>
</evidence>
<dbReference type="HAMAP" id="MF_01805">
    <property type="entry name" value="ScpA"/>
    <property type="match status" value="1"/>
</dbReference>
<dbReference type="Pfam" id="PF02616">
    <property type="entry name" value="SMC_ScpA"/>
    <property type="match status" value="1"/>
</dbReference>
<protein>
    <recommendedName>
        <fullName evidence="1 2">Segregation and condensation protein A</fullName>
    </recommendedName>
</protein>
<comment type="function">
    <text evidence="2">Participates in chromosomal partition during cell division. May act via the formation of a condensin-like complex containing Smc and ScpB that pull DNA away from mid-cell into both cell halves.</text>
</comment>
<keyword evidence="2" id="KW-0132">Cell division</keyword>
<dbReference type="Proteomes" id="UP000320184">
    <property type="component" value="Unassembled WGS sequence"/>
</dbReference>
<keyword evidence="2" id="KW-0963">Cytoplasm</keyword>
<comment type="similarity">
    <text evidence="2">Belongs to the ScpA family.</text>
</comment>
<dbReference type="EMBL" id="VBOT01000160">
    <property type="protein sequence ID" value="TMQ47958.1"/>
    <property type="molecule type" value="Genomic_DNA"/>
</dbReference>
<dbReference type="InterPro" id="IPR003768">
    <property type="entry name" value="ScpA"/>
</dbReference>
<dbReference type="PANTHER" id="PTHR33969:SF2">
    <property type="entry name" value="SEGREGATION AND CONDENSATION PROTEIN A"/>
    <property type="match status" value="1"/>
</dbReference>
<dbReference type="GO" id="GO:0051301">
    <property type="term" value="P:cell division"/>
    <property type="evidence" value="ECO:0007669"/>
    <property type="project" value="UniProtKB-KW"/>
</dbReference>
<sequence>MRPRQAPPGPGAGGRARADPRAARALRRRSRPGARGDRRWQFPRPRRGGSHHGRGAERDGSIERRPAASGGLGGEEVVVTESRDPGVRASTVTIKLERFEGPLDLLLHLIKRDEIDIYDIPIAHITQQYLAYLELMRALDLEVAGEFLVMAATLMRIKAKMLLPLPAVGEEEEEGDPREMLVQRLIEYRQFKEAAGTLQIREADRRLLFERGMLPSEEEAGPLPLAQVSLFDLIDALNRVLSRAPETTVYEVRAEAYDVEETMTRLASGLAEHGTLSFADVLLRCHDRAEMVVTFVALLELIKLGQALIVQAESFGDITILFRIPEGSMTNASVQSPGSD</sequence>
<dbReference type="Gene3D" id="1.10.10.580">
    <property type="entry name" value="Structural maintenance of chromosome 1. Chain E"/>
    <property type="match status" value="1"/>
</dbReference>
<dbReference type="Gene3D" id="6.10.250.2410">
    <property type="match status" value="1"/>
</dbReference>
<gene>
    <name evidence="2" type="primary">scpA</name>
    <name evidence="4" type="ORF">E6K73_12870</name>
</gene>
<comment type="subunit">
    <text evidence="2">Component of a cohesin-like complex composed of ScpA, ScpB and the Smc homodimer, in which ScpA and ScpB bind to the head domain of Smc. The presence of the three proteins is required for the association of the complex with DNA.</text>
</comment>
<comment type="subcellular location">
    <subcellularLocation>
        <location evidence="2">Cytoplasm</location>
    </subcellularLocation>
    <text evidence="2">Associated with two foci at the outer edges of the nucleoid region in young cells, and at four foci within both cell halves in older cells.</text>
</comment>
<evidence type="ECO:0000313" key="5">
    <source>
        <dbReference type="Proteomes" id="UP000320184"/>
    </source>
</evidence>
<comment type="caution">
    <text evidence="4">The sequence shown here is derived from an EMBL/GenBank/DDBJ whole genome shotgun (WGS) entry which is preliminary data.</text>
</comment>
<proteinExistence type="inferred from homology"/>
<evidence type="ECO:0000256" key="3">
    <source>
        <dbReference type="SAM" id="MobiDB-lite"/>
    </source>
</evidence>
<keyword evidence="2" id="KW-0159">Chromosome partition</keyword>
<dbReference type="AlphaFoldDB" id="A0A538S9A5"/>
<feature type="compositionally biased region" description="Basic residues" evidence="3">
    <location>
        <begin position="44"/>
        <end position="53"/>
    </location>
</feature>
<reference evidence="4 5" key="1">
    <citation type="journal article" date="2019" name="Nat. Microbiol.">
        <title>Mediterranean grassland soil C-N compound turnover is dependent on rainfall and depth, and is mediated by genomically divergent microorganisms.</title>
        <authorList>
            <person name="Diamond S."/>
            <person name="Andeer P.F."/>
            <person name="Li Z."/>
            <person name="Crits-Christoph A."/>
            <person name="Burstein D."/>
            <person name="Anantharaman K."/>
            <person name="Lane K.R."/>
            <person name="Thomas B.C."/>
            <person name="Pan C."/>
            <person name="Northen T.R."/>
            <person name="Banfield J.F."/>
        </authorList>
    </citation>
    <scope>NUCLEOTIDE SEQUENCE [LARGE SCALE GENOMIC DNA]</scope>
    <source>
        <strain evidence="4">WS_3</strain>
    </source>
</reference>
<dbReference type="PANTHER" id="PTHR33969">
    <property type="entry name" value="SEGREGATION AND CONDENSATION PROTEIN A"/>
    <property type="match status" value="1"/>
</dbReference>
<name>A0A538S9A5_UNCEI</name>
<dbReference type="GO" id="GO:0007059">
    <property type="term" value="P:chromosome segregation"/>
    <property type="evidence" value="ECO:0007669"/>
    <property type="project" value="UniProtKB-UniRule"/>
</dbReference>
<evidence type="ECO:0000256" key="1">
    <source>
        <dbReference type="ARBA" id="ARBA00044777"/>
    </source>
</evidence>
<dbReference type="InterPro" id="IPR023093">
    <property type="entry name" value="ScpA-like_C"/>
</dbReference>
<feature type="compositionally biased region" description="Basic and acidic residues" evidence="3">
    <location>
        <begin position="54"/>
        <end position="66"/>
    </location>
</feature>
<feature type="region of interest" description="Disordered" evidence="3">
    <location>
        <begin position="1"/>
        <end position="80"/>
    </location>
</feature>
<evidence type="ECO:0000256" key="2">
    <source>
        <dbReference type="HAMAP-Rule" id="MF_01805"/>
    </source>
</evidence>
<dbReference type="GO" id="GO:0006260">
    <property type="term" value="P:DNA replication"/>
    <property type="evidence" value="ECO:0007669"/>
    <property type="project" value="UniProtKB-UniRule"/>
</dbReference>
<organism evidence="4 5">
    <name type="scientific">Eiseniibacteriota bacterium</name>
    <dbReference type="NCBI Taxonomy" id="2212470"/>
    <lineage>
        <taxon>Bacteria</taxon>
        <taxon>Candidatus Eiseniibacteriota</taxon>
    </lineage>
</organism>
<dbReference type="GO" id="GO:0005737">
    <property type="term" value="C:cytoplasm"/>
    <property type="evidence" value="ECO:0007669"/>
    <property type="project" value="UniProtKB-SubCell"/>
</dbReference>